<comment type="caution">
    <text evidence="2">The sequence shown here is derived from an EMBL/GenBank/DDBJ whole genome shotgun (WGS) entry which is preliminary data.</text>
</comment>
<dbReference type="Pfam" id="PF13456">
    <property type="entry name" value="RVT_3"/>
    <property type="match status" value="1"/>
</dbReference>
<dbReference type="InterPro" id="IPR036397">
    <property type="entry name" value="RNaseH_sf"/>
</dbReference>
<dbReference type="GO" id="GO:0004523">
    <property type="term" value="F:RNA-DNA hybrid ribonuclease activity"/>
    <property type="evidence" value="ECO:0007669"/>
    <property type="project" value="InterPro"/>
</dbReference>
<evidence type="ECO:0000313" key="3">
    <source>
        <dbReference type="Proteomes" id="UP000257109"/>
    </source>
</evidence>
<dbReference type="Gene3D" id="3.30.420.10">
    <property type="entry name" value="Ribonuclease H-like superfamily/Ribonuclease H"/>
    <property type="match status" value="1"/>
</dbReference>
<accession>A0A371G087</accession>
<evidence type="ECO:0000313" key="2">
    <source>
        <dbReference type="EMBL" id="RDX83975.1"/>
    </source>
</evidence>
<feature type="domain" description="RNase H type-1" evidence="1">
    <location>
        <begin position="64"/>
        <end position="136"/>
    </location>
</feature>
<keyword evidence="3" id="KW-1185">Reference proteome</keyword>
<dbReference type="GO" id="GO:0003676">
    <property type="term" value="F:nucleic acid binding"/>
    <property type="evidence" value="ECO:0007669"/>
    <property type="project" value="InterPro"/>
</dbReference>
<dbReference type="InterPro" id="IPR002156">
    <property type="entry name" value="RNaseH_domain"/>
</dbReference>
<dbReference type="PANTHER" id="PTHR48475:SF2">
    <property type="entry name" value="RIBONUCLEASE H"/>
    <property type="match status" value="1"/>
</dbReference>
<sequence length="252" mass="29147">MPNLARRMTGWVIELSEFDIAYERKGHMKAQVLANFINELTINSNDEEAPKENREWTLYVDKSSNKRGSGAGVILEGSSGFLRFGFYASNNHAEYEALLVRIRLAKELGATRLILKSDSQLVPRQVNNKYQERDLQLIQYLCAVLCNDWQSSWHDPIINYLNMNIMPEDPQEVRRIKRETIKYANCISEVFLFLYYGVWEKLKRSEPLRRFMRGRVEATLEEGGIACNLSKNVISVGVMPTSIRRHLNNAIQ</sequence>
<dbReference type="PANTHER" id="PTHR48475">
    <property type="entry name" value="RIBONUCLEASE H"/>
    <property type="match status" value="1"/>
</dbReference>
<dbReference type="EMBL" id="QJKJ01007190">
    <property type="protein sequence ID" value="RDX83975.1"/>
    <property type="molecule type" value="Genomic_DNA"/>
</dbReference>
<reference evidence="2" key="1">
    <citation type="submission" date="2018-05" db="EMBL/GenBank/DDBJ databases">
        <title>Draft genome of Mucuna pruriens seed.</title>
        <authorList>
            <person name="Nnadi N.E."/>
            <person name="Vos R."/>
            <person name="Hasami M.H."/>
            <person name="Devisetty U.K."/>
            <person name="Aguiy J.C."/>
        </authorList>
    </citation>
    <scope>NUCLEOTIDE SEQUENCE [LARGE SCALE GENOMIC DNA]</scope>
    <source>
        <strain evidence="2">JCA_2017</strain>
    </source>
</reference>
<proteinExistence type="predicted"/>
<dbReference type="Proteomes" id="UP000257109">
    <property type="component" value="Unassembled WGS sequence"/>
</dbReference>
<evidence type="ECO:0000259" key="1">
    <source>
        <dbReference type="Pfam" id="PF13456"/>
    </source>
</evidence>
<protein>
    <recommendedName>
        <fullName evidence="1">RNase H type-1 domain-containing protein</fullName>
    </recommendedName>
</protein>
<name>A0A371G087_MUCPR</name>
<feature type="non-terminal residue" evidence="2">
    <location>
        <position position="1"/>
    </location>
</feature>
<dbReference type="InterPro" id="IPR012337">
    <property type="entry name" value="RNaseH-like_sf"/>
</dbReference>
<dbReference type="SUPFAM" id="SSF53098">
    <property type="entry name" value="Ribonuclease H-like"/>
    <property type="match status" value="1"/>
</dbReference>
<dbReference type="AlphaFoldDB" id="A0A371G087"/>
<dbReference type="OrthoDB" id="2016287at2759"/>
<gene>
    <name evidence="2" type="ORF">CR513_35042</name>
</gene>
<organism evidence="2 3">
    <name type="scientific">Mucuna pruriens</name>
    <name type="common">Velvet bean</name>
    <name type="synonym">Dolichos pruriens</name>
    <dbReference type="NCBI Taxonomy" id="157652"/>
    <lineage>
        <taxon>Eukaryota</taxon>
        <taxon>Viridiplantae</taxon>
        <taxon>Streptophyta</taxon>
        <taxon>Embryophyta</taxon>
        <taxon>Tracheophyta</taxon>
        <taxon>Spermatophyta</taxon>
        <taxon>Magnoliopsida</taxon>
        <taxon>eudicotyledons</taxon>
        <taxon>Gunneridae</taxon>
        <taxon>Pentapetalae</taxon>
        <taxon>rosids</taxon>
        <taxon>fabids</taxon>
        <taxon>Fabales</taxon>
        <taxon>Fabaceae</taxon>
        <taxon>Papilionoideae</taxon>
        <taxon>50 kb inversion clade</taxon>
        <taxon>NPAAA clade</taxon>
        <taxon>indigoferoid/millettioid clade</taxon>
        <taxon>Phaseoleae</taxon>
        <taxon>Mucuna</taxon>
    </lineage>
</organism>
<dbReference type="STRING" id="157652.A0A371G087"/>